<accession>A0AAD4HDF0</accession>
<organism evidence="1 2">
    <name type="scientific">Suillus fuscotomentosus</name>
    <dbReference type="NCBI Taxonomy" id="1912939"/>
    <lineage>
        <taxon>Eukaryota</taxon>
        <taxon>Fungi</taxon>
        <taxon>Dikarya</taxon>
        <taxon>Basidiomycota</taxon>
        <taxon>Agaricomycotina</taxon>
        <taxon>Agaricomycetes</taxon>
        <taxon>Agaricomycetidae</taxon>
        <taxon>Boletales</taxon>
        <taxon>Suillineae</taxon>
        <taxon>Suillaceae</taxon>
        <taxon>Suillus</taxon>
    </lineage>
</organism>
<keyword evidence="2" id="KW-1185">Reference proteome</keyword>
<dbReference type="Proteomes" id="UP001195769">
    <property type="component" value="Unassembled WGS sequence"/>
</dbReference>
<evidence type="ECO:0000313" key="1">
    <source>
        <dbReference type="EMBL" id="KAG1889776.1"/>
    </source>
</evidence>
<comment type="caution">
    <text evidence="1">The sequence shown here is derived from an EMBL/GenBank/DDBJ whole genome shotgun (WGS) entry which is preliminary data.</text>
</comment>
<dbReference type="AlphaFoldDB" id="A0AAD4HDF0"/>
<protein>
    <submittedName>
        <fullName evidence="1">Uncharacterized protein</fullName>
    </submittedName>
</protein>
<gene>
    <name evidence="1" type="ORF">F5891DRAFT_1213936</name>
</gene>
<name>A0AAD4HDF0_9AGAM</name>
<dbReference type="GeneID" id="64663560"/>
<reference evidence="1" key="1">
    <citation type="journal article" date="2020" name="New Phytol.">
        <title>Comparative genomics reveals dynamic genome evolution in host specialist ectomycorrhizal fungi.</title>
        <authorList>
            <person name="Lofgren L.A."/>
            <person name="Nguyen N.H."/>
            <person name="Vilgalys R."/>
            <person name="Ruytinx J."/>
            <person name="Liao H.L."/>
            <person name="Branco S."/>
            <person name="Kuo A."/>
            <person name="LaButti K."/>
            <person name="Lipzen A."/>
            <person name="Andreopoulos W."/>
            <person name="Pangilinan J."/>
            <person name="Riley R."/>
            <person name="Hundley H."/>
            <person name="Na H."/>
            <person name="Barry K."/>
            <person name="Grigoriev I.V."/>
            <person name="Stajich J.E."/>
            <person name="Kennedy P.G."/>
        </authorList>
    </citation>
    <scope>NUCLEOTIDE SEQUENCE</scope>
    <source>
        <strain evidence="1">FC203</strain>
    </source>
</reference>
<sequence>MDLLSIGIKLALKDGLEQKASQDDSRVKNTPRSSLDDKYVPCLQSFSFHIEITFQANATRCTDQLGDVDELSPTFFDGMEAEVDSSPMDGACPHSSVNALFARLSSLLLRFRPQSSEANELLQTSRPSAFCPHALLARLSSLLHRFCSETDAPDELQQSSIPSRLAPAMRDREVLFVAEPLRSNCTHSLIAPQYQVQDLRICYPSECWLIPYFLSAAHPLSPLAAMHTQHNSGKAKRRLMPHHRKRSTSKVNHTVNRRLNLLLPPCAATPPPSIADTLRSFSAMNLFRMPVRQ</sequence>
<evidence type="ECO:0000313" key="2">
    <source>
        <dbReference type="Proteomes" id="UP001195769"/>
    </source>
</evidence>
<proteinExistence type="predicted"/>
<dbReference type="RefSeq" id="XP_041217637.1">
    <property type="nucleotide sequence ID" value="XM_041369262.1"/>
</dbReference>
<dbReference type="EMBL" id="JABBWK010000149">
    <property type="protein sequence ID" value="KAG1889776.1"/>
    <property type="molecule type" value="Genomic_DNA"/>
</dbReference>